<dbReference type="InterPro" id="IPR029058">
    <property type="entry name" value="AB_hydrolase_fold"/>
</dbReference>
<evidence type="ECO:0000256" key="1">
    <source>
        <dbReference type="ARBA" id="ARBA00001003"/>
    </source>
</evidence>
<dbReference type="PROSITE" id="PS00131">
    <property type="entry name" value="CARBOXYPEPT_SER_SER"/>
    <property type="match status" value="1"/>
</dbReference>
<comment type="subcellular location">
    <subcellularLocation>
        <location evidence="2">Cell membrane</location>
        <topology evidence="2">Lipid-anchor</topology>
        <topology evidence="2">GPI-anchor</topology>
    </subcellularLocation>
</comment>
<evidence type="ECO:0000256" key="6">
    <source>
        <dbReference type="ARBA" id="ARBA00022645"/>
    </source>
</evidence>
<dbReference type="AlphaFoldDB" id="A0A0F4Z2V2"/>
<comment type="catalytic activity">
    <reaction evidence="1">
        <text>Preferential release of a C-terminal arginine or lysine residue.</text>
        <dbReference type="EC" id="3.4.16.6"/>
    </reaction>
</comment>
<dbReference type="Pfam" id="PF00450">
    <property type="entry name" value="Peptidase_S10"/>
    <property type="match status" value="1"/>
</dbReference>
<feature type="signal peptide" evidence="14">
    <location>
        <begin position="1"/>
        <end position="20"/>
    </location>
</feature>
<dbReference type="PRINTS" id="PR00724">
    <property type="entry name" value="CRBOXYPTASEC"/>
</dbReference>
<dbReference type="GO" id="GO:0098552">
    <property type="term" value="C:side of membrane"/>
    <property type="evidence" value="ECO:0007669"/>
    <property type="project" value="UniProtKB-KW"/>
</dbReference>
<dbReference type="SUPFAM" id="SSF53474">
    <property type="entry name" value="alpha/beta-Hydrolases"/>
    <property type="match status" value="1"/>
</dbReference>
<name>A0A0F4Z2V2_RASE3</name>
<evidence type="ECO:0000256" key="11">
    <source>
        <dbReference type="ARBA" id="ARBA00023180"/>
    </source>
</evidence>
<dbReference type="PROSITE" id="PS00560">
    <property type="entry name" value="CARBOXYPEPT_SER_HIS"/>
    <property type="match status" value="1"/>
</dbReference>
<dbReference type="PANTHER" id="PTHR11802:SF189">
    <property type="entry name" value="CARBOXYPEPTIDASE"/>
    <property type="match status" value="1"/>
</dbReference>
<dbReference type="Gene3D" id="3.40.50.1820">
    <property type="entry name" value="alpha/beta hydrolase"/>
    <property type="match status" value="1"/>
</dbReference>
<reference evidence="15 16" key="1">
    <citation type="submission" date="2015-04" db="EMBL/GenBank/DDBJ databases">
        <authorList>
            <person name="Heijne W.H."/>
            <person name="Fedorova N.D."/>
            <person name="Nierman W.C."/>
            <person name="Vollebregt A.W."/>
            <person name="Zhao Z."/>
            <person name="Wu L."/>
            <person name="Kumar M."/>
            <person name="Stam H."/>
            <person name="van den Berg M.A."/>
            <person name="Pel H.J."/>
        </authorList>
    </citation>
    <scope>NUCLEOTIDE SEQUENCE [LARGE SCALE GENOMIC DNA]</scope>
    <source>
        <strain evidence="15 16">CBS 393.64</strain>
    </source>
</reference>
<dbReference type="GO" id="GO:0005886">
    <property type="term" value="C:plasma membrane"/>
    <property type="evidence" value="ECO:0007669"/>
    <property type="project" value="UniProtKB-SubCell"/>
</dbReference>
<protein>
    <recommendedName>
        <fullName evidence="14">Carboxypeptidase</fullName>
        <ecNumber evidence="14">3.4.16.-</ecNumber>
    </recommendedName>
</protein>
<sequence>MRSFGSLLVATSLILHRGACQYFPPKPEGVRTLKSKFHDGVTISYKEVGVLSDISTIASCGYIHLPPGSLTEKGEAQNYPINIFFWFFEARKDARNAPLSIWLNGGPGSSSATGLLAENGPCFVNPDSKSTSLNPWSWNNEVNILYIDQPVQVGYSYDVATNVTVDRSNMDDKVSVADFSDEVPEQNNTFYVGTYASQRQFSVTNSTNHSAVALWHFAQTWFEEFPHYKPANEKISIWAESYGGHYGPAFSRFFSQQNDLIADGTIDGKGAHYIHLDMLGLVNPYIDALIQAPAYADIAYNNTYGIEAINSSTYELAMHNWEKPGGVKDFVLKCRDLARRLDPYDYGDNHEVNQACSAAAEAIEENLVEPYTNFSNRGWFDIAHPANDPFPPQYLKGYLNQRHVQAALGVPVNHSSYSRTVANVFQLTGDEPRGGYLEDIAYVLDHGMRVALVYGDRDYACNWIGGERVSLAIPYCKAEAFAQAGYEPIVVNSTYVGGQVRQYGNFSFSRVYQSGHMVPAYQPETAYRIFMRAMFGKDIATGEKDVTDDFATKGPADTWHIRNEIPEPPQSECYILSPEGCSEEQWEAVKNGTAVIKDYIFQGFGGDDIESFGHEHEREGVSEQVPINL</sequence>
<keyword evidence="10" id="KW-0843">Virulence</keyword>
<evidence type="ECO:0000256" key="14">
    <source>
        <dbReference type="RuleBase" id="RU361156"/>
    </source>
</evidence>
<keyword evidence="9 14" id="KW-0378">Hydrolase</keyword>
<accession>A0A0F4Z2V2</accession>
<dbReference type="GO" id="GO:0000324">
    <property type="term" value="C:fungal-type vacuole"/>
    <property type="evidence" value="ECO:0007669"/>
    <property type="project" value="TreeGrafter"/>
</dbReference>
<dbReference type="GO" id="GO:0004185">
    <property type="term" value="F:serine-type carboxypeptidase activity"/>
    <property type="evidence" value="ECO:0007669"/>
    <property type="project" value="UniProtKB-UniRule"/>
</dbReference>
<organism evidence="15 16">
    <name type="scientific">Rasamsonia emersonii (strain ATCC 16479 / CBS 393.64 / IMI 116815)</name>
    <dbReference type="NCBI Taxonomy" id="1408163"/>
    <lineage>
        <taxon>Eukaryota</taxon>
        <taxon>Fungi</taxon>
        <taxon>Dikarya</taxon>
        <taxon>Ascomycota</taxon>
        <taxon>Pezizomycotina</taxon>
        <taxon>Eurotiomycetes</taxon>
        <taxon>Eurotiomycetidae</taxon>
        <taxon>Eurotiales</taxon>
        <taxon>Trichocomaceae</taxon>
        <taxon>Rasamsonia</taxon>
    </lineage>
</organism>
<keyword evidence="4" id="KW-1003">Cell membrane</keyword>
<keyword evidence="5" id="KW-0472">Membrane</keyword>
<evidence type="ECO:0000256" key="8">
    <source>
        <dbReference type="ARBA" id="ARBA00022729"/>
    </source>
</evidence>
<dbReference type="EC" id="3.4.16.-" evidence="14"/>
<dbReference type="MEROPS" id="S10.016"/>
<evidence type="ECO:0000313" key="16">
    <source>
        <dbReference type="Proteomes" id="UP000053958"/>
    </source>
</evidence>
<evidence type="ECO:0000256" key="9">
    <source>
        <dbReference type="ARBA" id="ARBA00022801"/>
    </source>
</evidence>
<dbReference type="STRING" id="1408163.A0A0F4Z2V2"/>
<keyword evidence="11" id="KW-0325">Glycoprotein</keyword>
<dbReference type="Proteomes" id="UP000053958">
    <property type="component" value="Unassembled WGS sequence"/>
</dbReference>
<keyword evidence="8 14" id="KW-0732">Signal</keyword>
<dbReference type="GeneID" id="25313456"/>
<gene>
    <name evidence="15" type="ORF">T310_1105</name>
</gene>
<dbReference type="RefSeq" id="XP_013331449.1">
    <property type="nucleotide sequence ID" value="XM_013475995.1"/>
</dbReference>
<comment type="function">
    <text evidence="13">Extracellular serine carboxypeptidase that contributes to pathogenicity.</text>
</comment>
<dbReference type="PANTHER" id="PTHR11802">
    <property type="entry name" value="SERINE PROTEASE FAMILY S10 SERINE CARBOXYPEPTIDASE"/>
    <property type="match status" value="1"/>
</dbReference>
<dbReference type="InterPro" id="IPR001563">
    <property type="entry name" value="Peptidase_S10"/>
</dbReference>
<keyword evidence="6 14" id="KW-0121">Carboxypeptidase</keyword>
<evidence type="ECO:0000256" key="5">
    <source>
        <dbReference type="ARBA" id="ARBA00022622"/>
    </source>
</evidence>
<evidence type="ECO:0000256" key="3">
    <source>
        <dbReference type="ARBA" id="ARBA00009431"/>
    </source>
</evidence>
<evidence type="ECO:0000256" key="7">
    <source>
        <dbReference type="ARBA" id="ARBA00022670"/>
    </source>
</evidence>
<comment type="caution">
    <text evidence="15">The sequence shown here is derived from an EMBL/GenBank/DDBJ whole genome shotgun (WGS) entry which is preliminary data.</text>
</comment>
<dbReference type="OrthoDB" id="443318at2759"/>
<dbReference type="InterPro" id="IPR033124">
    <property type="entry name" value="Ser_caboxypep_his_AS"/>
</dbReference>
<keyword evidence="16" id="KW-1185">Reference proteome</keyword>
<keyword evidence="12" id="KW-0449">Lipoprotein</keyword>
<evidence type="ECO:0000256" key="2">
    <source>
        <dbReference type="ARBA" id="ARBA00004609"/>
    </source>
</evidence>
<feature type="chain" id="PRO_5005117052" description="Carboxypeptidase" evidence="14">
    <location>
        <begin position="21"/>
        <end position="629"/>
    </location>
</feature>
<dbReference type="InterPro" id="IPR018202">
    <property type="entry name" value="Ser_caboxypep_ser_AS"/>
</dbReference>
<keyword evidence="7 14" id="KW-0645">Protease</keyword>
<keyword evidence="5" id="KW-0336">GPI-anchor</keyword>
<comment type="similarity">
    <text evidence="3 14">Belongs to the peptidase S10 family.</text>
</comment>
<evidence type="ECO:0000256" key="4">
    <source>
        <dbReference type="ARBA" id="ARBA00022475"/>
    </source>
</evidence>
<evidence type="ECO:0000256" key="13">
    <source>
        <dbReference type="ARBA" id="ARBA00037356"/>
    </source>
</evidence>
<dbReference type="GO" id="GO:0006508">
    <property type="term" value="P:proteolysis"/>
    <property type="evidence" value="ECO:0007669"/>
    <property type="project" value="UniProtKB-KW"/>
</dbReference>
<proteinExistence type="inferred from homology"/>
<evidence type="ECO:0000313" key="15">
    <source>
        <dbReference type="EMBL" id="KKA24837.1"/>
    </source>
</evidence>
<evidence type="ECO:0000256" key="10">
    <source>
        <dbReference type="ARBA" id="ARBA00023026"/>
    </source>
</evidence>
<dbReference type="EMBL" id="LASV01000046">
    <property type="protein sequence ID" value="KKA24837.1"/>
    <property type="molecule type" value="Genomic_DNA"/>
</dbReference>
<evidence type="ECO:0000256" key="12">
    <source>
        <dbReference type="ARBA" id="ARBA00023288"/>
    </source>
</evidence>